<comment type="caution">
    <text evidence="1">The sequence shown here is derived from an EMBL/GenBank/DDBJ whole genome shotgun (WGS) entry which is preliminary data.</text>
</comment>
<dbReference type="InterPro" id="IPR011051">
    <property type="entry name" value="RmlC_Cupin_sf"/>
</dbReference>
<dbReference type="SUPFAM" id="SSF51182">
    <property type="entry name" value="RmlC-like cupins"/>
    <property type="match status" value="1"/>
</dbReference>
<dbReference type="Pfam" id="PF05962">
    <property type="entry name" value="HutD"/>
    <property type="match status" value="1"/>
</dbReference>
<organism evidence="1 2">
    <name type="scientific">Herbaspirillum frisingense</name>
    <dbReference type="NCBI Taxonomy" id="92645"/>
    <lineage>
        <taxon>Bacteria</taxon>
        <taxon>Pseudomonadati</taxon>
        <taxon>Pseudomonadota</taxon>
        <taxon>Betaproteobacteria</taxon>
        <taxon>Burkholderiales</taxon>
        <taxon>Oxalobacteraceae</taxon>
        <taxon>Herbaspirillum</taxon>
    </lineage>
</organism>
<gene>
    <name evidence="1" type="primary">ves</name>
    <name evidence="1" type="ORF">GAK35_02911</name>
</gene>
<reference evidence="2" key="1">
    <citation type="journal article" date="2020" name="MBio">
        <title>Horizontal gene transfer to a defensive symbiont with a reduced genome amongst a multipartite beetle microbiome.</title>
        <authorList>
            <person name="Waterworth S.C."/>
            <person name="Florez L.V."/>
            <person name="Rees E.R."/>
            <person name="Hertweck C."/>
            <person name="Kaltenpoth M."/>
            <person name="Kwan J.C."/>
        </authorList>
    </citation>
    <scope>NUCLEOTIDE SEQUENCE [LARGE SCALE GENOMIC DNA]</scope>
</reference>
<name>A0A7V8FV98_9BURK</name>
<dbReference type="AlphaFoldDB" id="A0A7V8FV98"/>
<dbReference type="PANTHER" id="PTHR37943">
    <property type="entry name" value="PROTEIN VES"/>
    <property type="match status" value="1"/>
</dbReference>
<evidence type="ECO:0000313" key="2">
    <source>
        <dbReference type="Proteomes" id="UP000462435"/>
    </source>
</evidence>
<dbReference type="Gene3D" id="2.60.120.10">
    <property type="entry name" value="Jelly Rolls"/>
    <property type="match status" value="1"/>
</dbReference>
<evidence type="ECO:0000313" key="1">
    <source>
        <dbReference type="EMBL" id="KAF1042114.1"/>
    </source>
</evidence>
<accession>A0A7V8FV98</accession>
<dbReference type="PANTHER" id="PTHR37943:SF1">
    <property type="entry name" value="PROTEIN VES"/>
    <property type="match status" value="1"/>
</dbReference>
<dbReference type="InterPro" id="IPR010282">
    <property type="entry name" value="Uncharacterised_HutD/Ves"/>
</dbReference>
<dbReference type="InterPro" id="IPR014710">
    <property type="entry name" value="RmlC-like_jellyroll"/>
</dbReference>
<sequence>MALDIASQARPGSLGGAVLAVGNLGRIAAVPWKNEGGQTRELCVEPADADFSNFIWRASVADVGRDGAFSTFDGIARTIVLLEGGGFTMHSGGAEIHDLRECFAPYAFAGETHISVRLHGAPTLDFNLMIRRDLAEGEVLMLNEQNSRRLPAGAALLYVAQGVAALADAAGQQQALRVGDFVRLREGTVLPELLCAAGAVVLAVCIRRKA</sequence>
<dbReference type="Proteomes" id="UP000462435">
    <property type="component" value="Unassembled WGS sequence"/>
</dbReference>
<proteinExistence type="predicted"/>
<protein>
    <submittedName>
        <fullName evidence="1">Protein Ves</fullName>
    </submittedName>
</protein>
<dbReference type="CDD" id="cd20293">
    <property type="entry name" value="cupin_HutD_N"/>
    <property type="match status" value="1"/>
</dbReference>
<dbReference type="EMBL" id="WNDX01000094">
    <property type="protein sequence ID" value="KAF1042114.1"/>
    <property type="molecule type" value="Genomic_DNA"/>
</dbReference>